<comment type="caution">
    <text evidence="2">The sequence shown here is derived from an EMBL/GenBank/DDBJ whole genome shotgun (WGS) entry which is preliminary data.</text>
</comment>
<keyword evidence="1" id="KW-0472">Membrane</keyword>
<evidence type="ECO:0000313" key="3">
    <source>
        <dbReference type="Proteomes" id="UP000593561"/>
    </source>
</evidence>
<keyword evidence="1" id="KW-1133">Transmembrane helix</keyword>
<evidence type="ECO:0000256" key="1">
    <source>
        <dbReference type="SAM" id="Phobius"/>
    </source>
</evidence>
<organism evidence="2 3">
    <name type="scientific">Gossypium davidsonii</name>
    <name type="common">Davidson's cotton</name>
    <name type="synonym">Gossypium klotzschianum subsp. davidsonii</name>
    <dbReference type="NCBI Taxonomy" id="34287"/>
    <lineage>
        <taxon>Eukaryota</taxon>
        <taxon>Viridiplantae</taxon>
        <taxon>Streptophyta</taxon>
        <taxon>Embryophyta</taxon>
        <taxon>Tracheophyta</taxon>
        <taxon>Spermatophyta</taxon>
        <taxon>Magnoliopsida</taxon>
        <taxon>eudicotyledons</taxon>
        <taxon>Gunneridae</taxon>
        <taxon>Pentapetalae</taxon>
        <taxon>rosids</taxon>
        <taxon>malvids</taxon>
        <taxon>Malvales</taxon>
        <taxon>Malvaceae</taxon>
        <taxon>Malvoideae</taxon>
        <taxon>Gossypium</taxon>
    </lineage>
</organism>
<dbReference type="InterPro" id="IPR032675">
    <property type="entry name" value="LRR_dom_sf"/>
</dbReference>
<evidence type="ECO:0000313" key="2">
    <source>
        <dbReference type="EMBL" id="MBA0635900.1"/>
    </source>
</evidence>
<name>A0A7J8TCJ7_GOSDV</name>
<accession>A0A7J8TCJ7</accession>
<dbReference type="Gene3D" id="3.80.10.10">
    <property type="entry name" value="Ribonuclease Inhibitor"/>
    <property type="match status" value="1"/>
</dbReference>
<dbReference type="SUPFAM" id="SSF52047">
    <property type="entry name" value="RNI-like"/>
    <property type="match status" value="1"/>
</dbReference>
<gene>
    <name evidence="2" type="ORF">Godav_025441</name>
</gene>
<dbReference type="AlphaFoldDB" id="A0A7J8TCJ7"/>
<feature type="transmembrane region" description="Helical" evidence="1">
    <location>
        <begin position="77"/>
        <end position="102"/>
    </location>
</feature>
<reference evidence="2 3" key="1">
    <citation type="journal article" date="2019" name="Genome Biol. Evol.">
        <title>Insights into the evolution of the New World diploid cottons (Gossypium, subgenus Houzingenia) based on genome sequencing.</title>
        <authorList>
            <person name="Grover C.E."/>
            <person name="Arick M.A. 2nd"/>
            <person name="Thrash A."/>
            <person name="Conover J.L."/>
            <person name="Sanders W.S."/>
            <person name="Peterson D.G."/>
            <person name="Frelichowski J.E."/>
            <person name="Scheffler J.A."/>
            <person name="Scheffler B.E."/>
            <person name="Wendel J.F."/>
        </authorList>
    </citation>
    <scope>NUCLEOTIDE SEQUENCE [LARGE SCALE GENOMIC DNA]</scope>
    <source>
        <strain evidence="2">27</strain>
        <tissue evidence="2">Leaf</tissue>
    </source>
</reference>
<dbReference type="EMBL" id="JABFAC010243605">
    <property type="protein sequence ID" value="MBA0635900.1"/>
    <property type="molecule type" value="Genomic_DNA"/>
</dbReference>
<proteinExistence type="predicted"/>
<protein>
    <submittedName>
        <fullName evidence="2">Uncharacterized protein</fullName>
    </submittedName>
</protein>
<keyword evidence="3" id="KW-1185">Reference proteome</keyword>
<sequence>MKCLKTLDLSGCYRVENLSENLKQSKFLEELDLSETAIREPLSFIFQFKNLKVLSFNGCKGPSYKLLPNLPSLLKEIFHVTFLVYPVWKSLFLVVTISSAYLHLLLDSRSLQILYCQIATCALLVK</sequence>
<dbReference type="Proteomes" id="UP000593561">
    <property type="component" value="Unassembled WGS sequence"/>
</dbReference>
<keyword evidence="1" id="KW-0812">Transmembrane</keyword>
<feature type="non-terminal residue" evidence="2">
    <location>
        <position position="126"/>
    </location>
</feature>